<keyword evidence="5 10" id="KW-0552">Olfaction</keyword>
<evidence type="ECO:0000256" key="2">
    <source>
        <dbReference type="ARBA" id="ARBA00022475"/>
    </source>
</evidence>
<keyword evidence="4 10" id="KW-0812">Transmembrane</keyword>
<gene>
    <name evidence="11" type="ORF">KQX54_006969</name>
</gene>
<comment type="subcellular location">
    <subcellularLocation>
        <location evidence="1 10">Cell membrane</location>
        <topology evidence="1 10">Multi-pass membrane protein</topology>
    </subcellularLocation>
</comment>
<dbReference type="GO" id="GO:0005549">
    <property type="term" value="F:odorant binding"/>
    <property type="evidence" value="ECO:0007669"/>
    <property type="project" value="InterPro"/>
</dbReference>
<evidence type="ECO:0000256" key="3">
    <source>
        <dbReference type="ARBA" id="ARBA00022606"/>
    </source>
</evidence>
<evidence type="ECO:0000256" key="1">
    <source>
        <dbReference type="ARBA" id="ARBA00004651"/>
    </source>
</evidence>
<keyword evidence="6 10" id="KW-1133">Transmembrane helix</keyword>
<dbReference type="GO" id="GO:0004984">
    <property type="term" value="F:olfactory receptor activity"/>
    <property type="evidence" value="ECO:0007669"/>
    <property type="project" value="InterPro"/>
</dbReference>
<keyword evidence="8 10" id="KW-0675">Receptor</keyword>
<keyword evidence="2" id="KW-1003">Cell membrane</keyword>
<sequence length="442" mass="50809">MQENPEFHYECGVNKFILALIGVWPESNQKFIKKHRTLVDAIVLLITLWVPRAAAFVLLWGEIDALAQAGATNVPITLSVVKMLILYQRKNDFAKILDGMKEDWKKPMANEEYEVVMNMARLGRRITILSTFLTTNVILLGAIVQLFYNIETTIVENPDPRLTLNLFWVVYLPYDTSKISNFVITWVVHFYTSIISAVVYGSFDGFIVVLVFHLCGQLDLLKIWALKIADKTDLKSFKSKLKIIVKRHEQLNDVADILEDSCNFVFLPQLMSCVLTFCFQGFSIATKMFTGKLNPLQITFTIFHTTVMVLHLFFCCWAGELLSSKSENLGYAVYQSKWYNLPPIRARLLIMIIQKSSKPFLLTAGKYMPLTYNLFLALCENAFVLKNFSGYPQAQHVQSILIDRDLENRVYWFICKKHPRCSLAEILRQNKLRKLASKSTLP</sequence>
<keyword evidence="12" id="KW-1185">Reference proteome</keyword>
<evidence type="ECO:0000313" key="12">
    <source>
        <dbReference type="Proteomes" id="UP000826195"/>
    </source>
</evidence>
<feature type="transmembrane region" description="Helical" evidence="10">
    <location>
        <begin position="66"/>
        <end position="87"/>
    </location>
</feature>
<accession>A0AAV7IMS6</accession>
<comment type="caution">
    <text evidence="11">The sequence shown here is derived from an EMBL/GenBank/DDBJ whole genome shotgun (WGS) entry which is preliminary data.</text>
</comment>
<protein>
    <recommendedName>
        <fullName evidence="10">Odorant receptor</fullName>
    </recommendedName>
</protein>
<evidence type="ECO:0000256" key="10">
    <source>
        <dbReference type="RuleBase" id="RU351113"/>
    </source>
</evidence>
<comment type="similarity">
    <text evidence="10">Belongs to the insect chemoreceptor superfamily. Heteromeric odorant receptor channel (TC 1.A.69) family.</text>
</comment>
<evidence type="ECO:0000313" key="11">
    <source>
        <dbReference type="EMBL" id="KAH0554010.1"/>
    </source>
</evidence>
<keyword evidence="9 10" id="KW-0807">Transducer</keyword>
<feature type="transmembrane region" description="Helical" evidence="10">
    <location>
        <begin position="190"/>
        <end position="212"/>
    </location>
</feature>
<feature type="transmembrane region" description="Helical" evidence="10">
    <location>
        <begin position="126"/>
        <end position="148"/>
    </location>
</feature>
<dbReference type="Proteomes" id="UP000826195">
    <property type="component" value="Unassembled WGS sequence"/>
</dbReference>
<evidence type="ECO:0000256" key="4">
    <source>
        <dbReference type="ARBA" id="ARBA00022692"/>
    </source>
</evidence>
<reference evidence="11 12" key="1">
    <citation type="journal article" date="2021" name="J. Hered.">
        <title>A chromosome-level genome assembly of the parasitoid wasp, Cotesia glomerata (Hymenoptera: Braconidae).</title>
        <authorList>
            <person name="Pinto B.J."/>
            <person name="Weis J.J."/>
            <person name="Gamble T."/>
            <person name="Ode P.J."/>
            <person name="Paul R."/>
            <person name="Zaspel J.M."/>
        </authorList>
    </citation>
    <scope>NUCLEOTIDE SEQUENCE [LARGE SCALE GENOMIC DNA]</scope>
    <source>
        <strain evidence="11">CgM1</strain>
    </source>
</reference>
<name>A0AAV7IMS6_COTGL</name>
<dbReference type="EMBL" id="JAHXZJ010001119">
    <property type="protein sequence ID" value="KAH0554010.1"/>
    <property type="molecule type" value="Genomic_DNA"/>
</dbReference>
<keyword evidence="3 10" id="KW-0716">Sensory transduction</keyword>
<comment type="caution">
    <text evidence="10">Lacks conserved residue(s) required for the propagation of feature annotation.</text>
</comment>
<evidence type="ECO:0000256" key="7">
    <source>
        <dbReference type="ARBA" id="ARBA00023136"/>
    </source>
</evidence>
<organism evidence="11 12">
    <name type="scientific">Cotesia glomerata</name>
    <name type="common">Lepidopteran parasitic wasp</name>
    <name type="synonym">Apanteles glomeratus</name>
    <dbReference type="NCBI Taxonomy" id="32391"/>
    <lineage>
        <taxon>Eukaryota</taxon>
        <taxon>Metazoa</taxon>
        <taxon>Ecdysozoa</taxon>
        <taxon>Arthropoda</taxon>
        <taxon>Hexapoda</taxon>
        <taxon>Insecta</taxon>
        <taxon>Pterygota</taxon>
        <taxon>Neoptera</taxon>
        <taxon>Endopterygota</taxon>
        <taxon>Hymenoptera</taxon>
        <taxon>Apocrita</taxon>
        <taxon>Ichneumonoidea</taxon>
        <taxon>Braconidae</taxon>
        <taxon>Microgastrinae</taxon>
        <taxon>Cotesia</taxon>
    </lineage>
</organism>
<keyword evidence="7 10" id="KW-0472">Membrane</keyword>
<evidence type="ECO:0000256" key="8">
    <source>
        <dbReference type="ARBA" id="ARBA00023170"/>
    </source>
</evidence>
<dbReference type="AlphaFoldDB" id="A0AAV7IMS6"/>
<feature type="transmembrane region" description="Helical" evidence="10">
    <location>
        <begin position="298"/>
        <end position="319"/>
    </location>
</feature>
<evidence type="ECO:0000256" key="5">
    <source>
        <dbReference type="ARBA" id="ARBA00022725"/>
    </source>
</evidence>
<dbReference type="GO" id="GO:0007165">
    <property type="term" value="P:signal transduction"/>
    <property type="evidence" value="ECO:0007669"/>
    <property type="project" value="UniProtKB-KW"/>
</dbReference>
<dbReference type="Pfam" id="PF02949">
    <property type="entry name" value="7tm_6"/>
    <property type="match status" value="1"/>
</dbReference>
<proteinExistence type="inferred from homology"/>
<evidence type="ECO:0000256" key="9">
    <source>
        <dbReference type="ARBA" id="ARBA00023224"/>
    </source>
</evidence>
<dbReference type="GO" id="GO:0005886">
    <property type="term" value="C:plasma membrane"/>
    <property type="evidence" value="ECO:0007669"/>
    <property type="project" value="UniProtKB-SubCell"/>
</dbReference>
<feature type="transmembrane region" description="Helical" evidence="10">
    <location>
        <begin position="38"/>
        <end position="60"/>
    </location>
</feature>
<feature type="transmembrane region" description="Helical" evidence="10">
    <location>
        <begin position="264"/>
        <end position="286"/>
    </location>
</feature>
<dbReference type="PANTHER" id="PTHR21137:SF35">
    <property type="entry name" value="ODORANT RECEPTOR 19A-RELATED"/>
    <property type="match status" value="1"/>
</dbReference>
<dbReference type="InterPro" id="IPR004117">
    <property type="entry name" value="7tm6_olfct_rcpt"/>
</dbReference>
<evidence type="ECO:0000256" key="6">
    <source>
        <dbReference type="ARBA" id="ARBA00022989"/>
    </source>
</evidence>
<dbReference type="PANTHER" id="PTHR21137">
    <property type="entry name" value="ODORANT RECEPTOR"/>
    <property type="match status" value="1"/>
</dbReference>